<dbReference type="GO" id="GO:0016810">
    <property type="term" value="F:hydrolase activity, acting on carbon-nitrogen (but not peptide) bonds"/>
    <property type="evidence" value="ECO:0007669"/>
    <property type="project" value="InterPro"/>
</dbReference>
<dbReference type="Gene3D" id="2.30.40.10">
    <property type="entry name" value="Urease, subunit C, domain 1"/>
    <property type="match status" value="1"/>
</dbReference>
<accession>A0A379VKH7</accession>
<evidence type="ECO:0000313" key="1">
    <source>
        <dbReference type="EMBL" id="SUH06831.1"/>
    </source>
</evidence>
<protein>
    <submittedName>
        <fullName evidence="1">Cytosine deaminase</fullName>
    </submittedName>
</protein>
<gene>
    <name evidence="1" type="primary">codA_2</name>
    <name evidence="1" type="ORF">NCTC8256_00694</name>
</gene>
<organism evidence="1 2">
    <name type="scientific">Salmonella enterica I</name>
    <dbReference type="NCBI Taxonomy" id="59201"/>
    <lineage>
        <taxon>Bacteria</taxon>
        <taxon>Pseudomonadati</taxon>
        <taxon>Pseudomonadota</taxon>
        <taxon>Gammaproteobacteria</taxon>
        <taxon>Enterobacterales</taxon>
        <taxon>Enterobacteriaceae</taxon>
        <taxon>Salmonella</taxon>
    </lineage>
</organism>
<dbReference type="InterPro" id="IPR011059">
    <property type="entry name" value="Metal-dep_hydrolase_composite"/>
</dbReference>
<name>A0A379VKH7_SALET</name>
<sequence length="70" mass="8157">MQNNNITIRQARLQGHEGLWQITIENGRFSGLSLRKPHRYRRAKCLMPKAVWLFHRLLSTYPPGYHANGG</sequence>
<reference evidence="1 2" key="1">
    <citation type="submission" date="2018-06" db="EMBL/GenBank/DDBJ databases">
        <authorList>
            <consortium name="Pathogen Informatics"/>
            <person name="Doyle S."/>
        </authorList>
    </citation>
    <scope>NUCLEOTIDE SEQUENCE [LARGE SCALE GENOMIC DNA]</scope>
    <source>
        <strain evidence="1 2">NCTC8256</strain>
    </source>
</reference>
<dbReference type="AlphaFoldDB" id="A0A379VKH7"/>
<dbReference type="Proteomes" id="UP000254346">
    <property type="component" value="Unassembled WGS sequence"/>
</dbReference>
<proteinExistence type="predicted"/>
<evidence type="ECO:0000313" key="2">
    <source>
        <dbReference type="Proteomes" id="UP000254346"/>
    </source>
</evidence>
<dbReference type="EMBL" id="UGXR01000001">
    <property type="protein sequence ID" value="SUH06831.1"/>
    <property type="molecule type" value="Genomic_DNA"/>
</dbReference>